<proteinExistence type="predicted"/>
<gene>
    <name evidence="1" type="ORF">AN396_13590</name>
</gene>
<sequence length="239" mass="27863">MFKIFFKKKNTPEKIAFTVDQDELDKINAVVEHESMPIIILDNNWYVVKQIIADKEIDKLEKIVHTALKKQGQVNTDLIEYGKIKQVLLDKILRISEQIHSNPELIKDLDQASDALVKASEHLISLEQEVIGLDDKLEKANLDLVKYIVNKSYGLMSNQKYIRETLEKEIDELRSAMLEKTAQKKSIGIEYSILYNYFHNLIGHQYVNKLDNIIDEIEENKEKDDKEEKEKEEEGTKDD</sequence>
<accession>A0ACC8XG70</accession>
<protein>
    <submittedName>
        <fullName evidence="1">Uncharacterized protein</fullName>
    </submittedName>
</protein>
<name>A0ACC8XG70_9FIRM</name>
<evidence type="ECO:0000313" key="1">
    <source>
        <dbReference type="EMBL" id="ONI42610.1"/>
    </source>
</evidence>
<dbReference type="Proteomes" id="UP000188605">
    <property type="component" value="Unassembled WGS sequence"/>
</dbReference>
<comment type="caution">
    <text evidence="1">The sequence shown here is derived from an EMBL/GenBank/DDBJ whole genome shotgun (WGS) entry which is preliminary data.</text>
</comment>
<reference evidence="1" key="1">
    <citation type="submission" date="2016-08" db="EMBL/GenBank/DDBJ databases">
        <authorList>
            <person name="Ngugi D.K."/>
            <person name="Miyake S."/>
            <person name="Stingl U."/>
        </authorList>
    </citation>
    <scope>NUCLEOTIDE SEQUENCE</scope>
    <source>
        <strain evidence="1">SCG-B11WGA-EpuloA1</strain>
    </source>
</reference>
<evidence type="ECO:0000313" key="2">
    <source>
        <dbReference type="Proteomes" id="UP000188605"/>
    </source>
</evidence>
<keyword evidence="2" id="KW-1185">Reference proteome</keyword>
<organism evidence="1 2">
    <name type="scientific">Candidatus Epulonipiscium fishelsonii</name>
    <dbReference type="NCBI Taxonomy" id="77094"/>
    <lineage>
        <taxon>Bacteria</taxon>
        <taxon>Bacillati</taxon>
        <taxon>Bacillota</taxon>
        <taxon>Clostridia</taxon>
        <taxon>Lachnospirales</taxon>
        <taxon>Lachnospiraceae</taxon>
        <taxon>Candidatus Epulonipiscium</taxon>
    </lineage>
</organism>
<dbReference type="EMBL" id="LJDB01000009">
    <property type="protein sequence ID" value="ONI42610.1"/>
    <property type="molecule type" value="Genomic_DNA"/>
</dbReference>